<feature type="transmembrane region" description="Helical" evidence="1">
    <location>
        <begin position="174"/>
        <end position="193"/>
    </location>
</feature>
<reference evidence="2 3" key="1">
    <citation type="submission" date="2016-09" db="EMBL/GenBank/DDBJ databases">
        <title>Draft genome sequence for the type strain of Vulcanibacillus modesticaldus BR, a strictly anaerobic, moderately thermophilic, and nitrate-reducing bacterium from deep sea-hydrothermal vents of the Mid-Atlantic Ridge.</title>
        <authorList>
            <person name="Abin C.A."/>
            <person name="Hollibaugh J.T."/>
        </authorList>
    </citation>
    <scope>NUCLEOTIDE SEQUENCE [LARGE SCALE GENOMIC DNA]</scope>
    <source>
        <strain evidence="2 3">BR</strain>
    </source>
</reference>
<accession>A0A1D2YVS4</accession>
<dbReference type="EMBL" id="MIJF01000013">
    <property type="protein sequence ID" value="OEF99777.1"/>
    <property type="molecule type" value="Genomic_DNA"/>
</dbReference>
<evidence type="ECO:0000313" key="3">
    <source>
        <dbReference type="Proteomes" id="UP000243739"/>
    </source>
</evidence>
<dbReference type="Proteomes" id="UP000243739">
    <property type="component" value="Unassembled WGS sequence"/>
</dbReference>
<dbReference type="OrthoDB" id="2236138at2"/>
<proteinExistence type="predicted"/>
<keyword evidence="1" id="KW-1133">Transmembrane helix</keyword>
<organism evidence="2 3">
    <name type="scientific">Vulcanibacillus modesticaldus</name>
    <dbReference type="NCBI Taxonomy" id="337097"/>
    <lineage>
        <taxon>Bacteria</taxon>
        <taxon>Bacillati</taxon>
        <taxon>Bacillota</taxon>
        <taxon>Bacilli</taxon>
        <taxon>Bacillales</taxon>
        <taxon>Bacillaceae</taxon>
        <taxon>Vulcanibacillus</taxon>
    </lineage>
</organism>
<keyword evidence="1" id="KW-0812">Transmembrane</keyword>
<dbReference type="STRING" id="337097.BHF71_00960"/>
<dbReference type="AlphaFoldDB" id="A0A1D2YVS4"/>
<sequence length="222" mass="26128">MNIETISIALGSSVLASLVTALYTIKVKDKEHIARYIVEERQNWRKDIREKSVKFIEAEPCNKEKIMYELQVRLNPHDKHDNEIIELMKNIIKKCADNNCKKNSENENIVEMEEKEFIYKISELLKEDWERAKLEVKTDVGNLYKVIHLSYVFLIYFVYYIFWGKEVIDSTINSVIIAILIYFGGLYLARFLMNKGSIVKPSSKKGLFRYIKEIATEHYTRG</sequence>
<comment type="caution">
    <text evidence="2">The sequence shown here is derived from an EMBL/GenBank/DDBJ whole genome shotgun (WGS) entry which is preliminary data.</text>
</comment>
<feature type="transmembrane region" description="Helical" evidence="1">
    <location>
        <begin position="143"/>
        <end position="162"/>
    </location>
</feature>
<feature type="transmembrane region" description="Helical" evidence="1">
    <location>
        <begin position="6"/>
        <end position="25"/>
    </location>
</feature>
<name>A0A1D2YVS4_9BACI</name>
<gene>
    <name evidence="2" type="ORF">BHF71_00960</name>
</gene>
<keyword evidence="3" id="KW-1185">Reference proteome</keyword>
<protein>
    <submittedName>
        <fullName evidence="2">Uncharacterized protein</fullName>
    </submittedName>
</protein>
<dbReference type="RefSeq" id="WP_069656264.1">
    <property type="nucleotide sequence ID" value="NZ_MIJF01000013.1"/>
</dbReference>
<evidence type="ECO:0000256" key="1">
    <source>
        <dbReference type="SAM" id="Phobius"/>
    </source>
</evidence>
<evidence type="ECO:0000313" key="2">
    <source>
        <dbReference type="EMBL" id="OEF99777.1"/>
    </source>
</evidence>
<keyword evidence="1" id="KW-0472">Membrane</keyword>